<dbReference type="PANTHER" id="PTHR10625:SF19">
    <property type="entry name" value="HISTONE DEACETYLASE 12"/>
    <property type="match status" value="1"/>
</dbReference>
<evidence type="ECO:0000313" key="4">
    <source>
        <dbReference type="EMBL" id="AWL12747.1"/>
    </source>
</evidence>
<protein>
    <submittedName>
        <fullName evidence="4">Histone deacetylase</fullName>
        <ecNumber evidence="4">3.5.1.98</ecNumber>
    </submittedName>
</protein>
<dbReference type="EMBL" id="CP029347">
    <property type="protein sequence ID" value="AWL12747.1"/>
    <property type="molecule type" value="Genomic_DNA"/>
</dbReference>
<organism evidence="4 5">
    <name type="scientific">Saliniradius amylolyticus</name>
    <dbReference type="NCBI Taxonomy" id="2183582"/>
    <lineage>
        <taxon>Bacteria</taxon>
        <taxon>Pseudomonadati</taxon>
        <taxon>Pseudomonadota</taxon>
        <taxon>Gammaproteobacteria</taxon>
        <taxon>Alteromonadales</taxon>
        <taxon>Alteromonadaceae</taxon>
        <taxon>Saliniradius</taxon>
    </lineage>
</organism>
<comment type="similarity">
    <text evidence="1">Belongs to the histone deacetylase family.</text>
</comment>
<dbReference type="InterPro" id="IPR000286">
    <property type="entry name" value="HDACs"/>
</dbReference>
<dbReference type="KEGG" id="salh:HMF8227_02294"/>
<dbReference type="InterPro" id="IPR023696">
    <property type="entry name" value="Ureohydrolase_dom_sf"/>
</dbReference>
<dbReference type="InterPro" id="IPR037138">
    <property type="entry name" value="His_deacetylse_dom_sf"/>
</dbReference>
<dbReference type="InterPro" id="IPR044150">
    <property type="entry name" value="HDAC_classIV"/>
</dbReference>
<evidence type="ECO:0000313" key="5">
    <source>
        <dbReference type="Proteomes" id="UP000245728"/>
    </source>
</evidence>
<evidence type="ECO:0000256" key="2">
    <source>
        <dbReference type="ARBA" id="ARBA00022801"/>
    </source>
</evidence>
<name>A0A2S2E6Z8_9ALTE</name>
<dbReference type="GO" id="GO:0040029">
    <property type="term" value="P:epigenetic regulation of gene expression"/>
    <property type="evidence" value="ECO:0007669"/>
    <property type="project" value="TreeGrafter"/>
</dbReference>
<dbReference type="GO" id="GO:0141221">
    <property type="term" value="F:histone deacetylase activity, hydrolytic mechanism"/>
    <property type="evidence" value="ECO:0007669"/>
    <property type="project" value="UniProtKB-EC"/>
</dbReference>
<keyword evidence="2 4" id="KW-0378">Hydrolase</keyword>
<dbReference type="CDD" id="cd09993">
    <property type="entry name" value="HDAC_classIV"/>
    <property type="match status" value="1"/>
</dbReference>
<evidence type="ECO:0000259" key="3">
    <source>
        <dbReference type="Pfam" id="PF00850"/>
    </source>
</evidence>
<reference evidence="4 5" key="1">
    <citation type="submission" date="2018-05" db="EMBL/GenBank/DDBJ databases">
        <title>Salinimonas sp. HMF8227 Genome sequencing and assembly.</title>
        <authorList>
            <person name="Kang H."/>
            <person name="Kang J."/>
            <person name="Cha I."/>
            <person name="Kim H."/>
            <person name="Joh K."/>
        </authorList>
    </citation>
    <scope>NUCLEOTIDE SEQUENCE [LARGE SCALE GENOMIC DNA]</scope>
    <source>
        <strain evidence="4 5">HMF8227</strain>
    </source>
</reference>
<gene>
    <name evidence="4" type="ORF">HMF8227_02294</name>
</gene>
<proteinExistence type="inferred from homology"/>
<feature type="domain" description="Histone deacetylase" evidence="3">
    <location>
        <begin position="19"/>
        <end position="280"/>
    </location>
</feature>
<dbReference type="Pfam" id="PF00850">
    <property type="entry name" value="Hist_deacetyl"/>
    <property type="match status" value="1"/>
</dbReference>
<dbReference type="SUPFAM" id="SSF52768">
    <property type="entry name" value="Arginase/deacetylase"/>
    <property type="match status" value="1"/>
</dbReference>
<dbReference type="Gene3D" id="3.40.800.20">
    <property type="entry name" value="Histone deacetylase domain"/>
    <property type="match status" value="1"/>
</dbReference>
<dbReference type="PRINTS" id="PR01270">
    <property type="entry name" value="HDASUPER"/>
</dbReference>
<keyword evidence="5" id="KW-1185">Reference proteome</keyword>
<sequence length="309" mass="34111">MVPLVFDPIYSQLDLPRRHRFPIEKYQGIYDALIAQGITESCFHRPQPLSEQRILAEFDPDYIGPLLEGALDAKAMRRIGFPWSSQLIRRTRTAVAGTLLTAELALAHGKALNLTGGYHHAHYDFGSGFCLVNDLYLAANAMLASPDIDKVLVFDCDVHQGDGTAALAQGRDDIITVSLHGEKNFPHRKQVSDMDFGLPKGTQDNEYLPVVENALDMALNLYRPDAVIYDAGVDIHIDDDLGHLDISTQGVYQRDRLVFNRCEQEGLPVAAVIGGGYQRDIPALVEVHLQLFRAAGVISNTTSRSAPAY</sequence>
<dbReference type="RefSeq" id="WP_109340294.1">
    <property type="nucleotide sequence ID" value="NZ_CP029347.1"/>
</dbReference>
<accession>A0A2S2E6Z8</accession>
<dbReference type="OrthoDB" id="9808367at2"/>
<dbReference type="InterPro" id="IPR023801">
    <property type="entry name" value="His_deacetylse_dom"/>
</dbReference>
<dbReference type="EC" id="3.5.1.98" evidence="4"/>
<dbReference type="PANTHER" id="PTHR10625">
    <property type="entry name" value="HISTONE DEACETYLASE HDAC1-RELATED"/>
    <property type="match status" value="1"/>
</dbReference>
<evidence type="ECO:0000256" key="1">
    <source>
        <dbReference type="ARBA" id="ARBA00005947"/>
    </source>
</evidence>
<dbReference type="AlphaFoldDB" id="A0A2S2E6Z8"/>
<dbReference type="Proteomes" id="UP000245728">
    <property type="component" value="Chromosome"/>
</dbReference>